<accession>A0A4R3M3R0</accession>
<dbReference type="InterPro" id="IPR000719">
    <property type="entry name" value="Prot_kinase_dom"/>
</dbReference>
<dbReference type="EMBL" id="SMAI01000002">
    <property type="protein sequence ID" value="TCT06879.1"/>
    <property type="molecule type" value="Genomic_DNA"/>
</dbReference>
<feature type="region of interest" description="Disordered" evidence="1">
    <location>
        <begin position="478"/>
        <end position="511"/>
    </location>
</feature>
<dbReference type="PROSITE" id="PS50011">
    <property type="entry name" value="PROTEIN_KINASE_DOM"/>
    <property type="match status" value="1"/>
</dbReference>
<dbReference type="SUPFAM" id="SSF56112">
    <property type="entry name" value="Protein kinase-like (PK-like)"/>
    <property type="match status" value="1"/>
</dbReference>
<keyword evidence="4" id="KW-1185">Reference proteome</keyword>
<evidence type="ECO:0000259" key="2">
    <source>
        <dbReference type="PROSITE" id="PS50011"/>
    </source>
</evidence>
<comment type="caution">
    <text evidence="3">The sequence shown here is derived from an EMBL/GenBank/DDBJ whole genome shotgun (WGS) entry which is preliminary data.</text>
</comment>
<evidence type="ECO:0000313" key="3">
    <source>
        <dbReference type="EMBL" id="TCT06879.1"/>
    </source>
</evidence>
<dbReference type="GO" id="GO:0005524">
    <property type="term" value="F:ATP binding"/>
    <property type="evidence" value="ECO:0007669"/>
    <property type="project" value="InterPro"/>
</dbReference>
<dbReference type="Gene3D" id="1.10.510.10">
    <property type="entry name" value="Transferase(Phosphotransferase) domain 1"/>
    <property type="match status" value="1"/>
</dbReference>
<reference evidence="3 4" key="1">
    <citation type="submission" date="2019-03" db="EMBL/GenBank/DDBJ databases">
        <title>Genomic Encyclopedia of Type Strains, Phase IV (KMG-IV): sequencing the most valuable type-strain genomes for metagenomic binning, comparative biology and taxonomic classification.</title>
        <authorList>
            <person name="Goeker M."/>
        </authorList>
    </citation>
    <scope>NUCLEOTIDE SEQUENCE [LARGE SCALE GENOMIC DNA]</scope>
    <source>
        <strain evidence="3 4">DSM 9035</strain>
    </source>
</reference>
<keyword evidence="3" id="KW-0418">Kinase</keyword>
<dbReference type="GO" id="GO:0004672">
    <property type="term" value="F:protein kinase activity"/>
    <property type="evidence" value="ECO:0007669"/>
    <property type="project" value="InterPro"/>
</dbReference>
<evidence type="ECO:0000313" key="4">
    <source>
        <dbReference type="Proteomes" id="UP000294664"/>
    </source>
</evidence>
<feature type="domain" description="Protein kinase" evidence="2">
    <location>
        <begin position="32"/>
        <end position="325"/>
    </location>
</feature>
<sequence length="600" mass="65145">MSRQSPPPPPAQAMPKHYLEAATKSNPARGIGTLSAPIAEGGAGHIYRHPHDPSQVIKLYKPDRIDGHADKISYMAAVADRVPPPSSQFRVIWPKRIIADVARPDRPLGFSMEFLDARDWVRLDKFSHPILRRQEGLSDSYRLRLLAVRHLAMAINALHAIGAHIIDLKPENIMVSRSGATIAIIDCDGMQLNSGARVLFPAALKTLDYTAPEFQSVAPNRIDNPANQDGFAFAVIAFRLLNRDAIEPFSGITSPRLPNLPSDAVGRSLAGMYAFGLKPDPRIAPQPQSIHTTWPLALRQAFDSALASRNRPSMQDWLRITDLALRELNRCKSSHYHFGHKCHTCGSLSMPGPSGPSMPWPSRLRNLLVPAGPLSSPIKIGMGVCLGMIALGLPISQYQALSTPRDAPPKPTSLVVAAPEPPLPATGIAGRNASSPPLNAPLPPIREIRELPPPNLKAPVSPTPSPLIELPSMVALPPEFPSRNASSDSPSLNPPALRDAAPTRRLPPSPSRLVLPDFAGRQITWLGPSEASTLVDALDTKLDGERIVVRTSAGSVLAAQIGQSRPPCRSMEIYPRLGNMIFISLLFCPDTQRRWVGRRT</sequence>
<name>A0A4R3M3R0_9HYPH</name>
<dbReference type="AlphaFoldDB" id="A0A4R3M3R0"/>
<organism evidence="3 4">
    <name type="scientific">Aquabacter spiritensis</name>
    <dbReference type="NCBI Taxonomy" id="933073"/>
    <lineage>
        <taxon>Bacteria</taxon>
        <taxon>Pseudomonadati</taxon>
        <taxon>Pseudomonadota</taxon>
        <taxon>Alphaproteobacteria</taxon>
        <taxon>Hyphomicrobiales</taxon>
        <taxon>Xanthobacteraceae</taxon>
        <taxon>Aquabacter</taxon>
    </lineage>
</organism>
<dbReference type="Proteomes" id="UP000294664">
    <property type="component" value="Unassembled WGS sequence"/>
</dbReference>
<keyword evidence="3" id="KW-0808">Transferase</keyword>
<evidence type="ECO:0000256" key="1">
    <source>
        <dbReference type="SAM" id="MobiDB-lite"/>
    </source>
</evidence>
<dbReference type="InterPro" id="IPR011009">
    <property type="entry name" value="Kinase-like_dom_sf"/>
</dbReference>
<dbReference type="OrthoDB" id="7932926at2"/>
<proteinExistence type="predicted"/>
<gene>
    <name evidence="3" type="ORF">EDC64_102360</name>
</gene>
<protein>
    <submittedName>
        <fullName evidence="3">Protein kinase-like protein</fullName>
    </submittedName>
</protein>